<keyword evidence="3" id="KW-1185">Reference proteome</keyword>
<name>A0AAV7SR30_PLEWA</name>
<evidence type="ECO:0000313" key="3">
    <source>
        <dbReference type="Proteomes" id="UP001066276"/>
    </source>
</evidence>
<dbReference type="EMBL" id="JANPWB010000008">
    <property type="protein sequence ID" value="KAJ1166533.1"/>
    <property type="molecule type" value="Genomic_DNA"/>
</dbReference>
<reference evidence="2" key="1">
    <citation type="journal article" date="2022" name="bioRxiv">
        <title>Sequencing and chromosome-scale assembly of the giantPleurodeles waltlgenome.</title>
        <authorList>
            <person name="Brown T."/>
            <person name="Elewa A."/>
            <person name="Iarovenko S."/>
            <person name="Subramanian E."/>
            <person name="Araus A.J."/>
            <person name="Petzold A."/>
            <person name="Susuki M."/>
            <person name="Suzuki K.-i.T."/>
            <person name="Hayashi T."/>
            <person name="Toyoda A."/>
            <person name="Oliveira C."/>
            <person name="Osipova E."/>
            <person name="Leigh N.D."/>
            <person name="Simon A."/>
            <person name="Yun M.H."/>
        </authorList>
    </citation>
    <scope>NUCLEOTIDE SEQUENCE</scope>
    <source>
        <strain evidence="2">20211129_DDA</strain>
        <tissue evidence="2">Liver</tissue>
    </source>
</reference>
<dbReference type="AlphaFoldDB" id="A0AAV7SR30"/>
<feature type="region of interest" description="Disordered" evidence="1">
    <location>
        <begin position="62"/>
        <end position="93"/>
    </location>
</feature>
<proteinExistence type="predicted"/>
<evidence type="ECO:0008006" key="4">
    <source>
        <dbReference type="Google" id="ProtNLM"/>
    </source>
</evidence>
<evidence type="ECO:0000256" key="1">
    <source>
        <dbReference type="SAM" id="MobiDB-lite"/>
    </source>
</evidence>
<gene>
    <name evidence="2" type="ORF">NDU88_006933</name>
</gene>
<comment type="caution">
    <text evidence="2">The sequence shown here is derived from an EMBL/GenBank/DDBJ whole genome shotgun (WGS) entry which is preliminary data.</text>
</comment>
<protein>
    <recommendedName>
        <fullName evidence="4">Secreted protein</fullName>
    </recommendedName>
</protein>
<accession>A0AAV7SR30</accession>
<organism evidence="2 3">
    <name type="scientific">Pleurodeles waltl</name>
    <name type="common">Iberian ribbed newt</name>
    <dbReference type="NCBI Taxonomy" id="8319"/>
    <lineage>
        <taxon>Eukaryota</taxon>
        <taxon>Metazoa</taxon>
        <taxon>Chordata</taxon>
        <taxon>Craniata</taxon>
        <taxon>Vertebrata</taxon>
        <taxon>Euteleostomi</taxon>
        <taxon>Amphibia</taxon>
        <taxon>Batrachia</taxon>
        <taxon>Caudata</taxon>
        <taxon>Salamandroidea</taxon>
        <taxon>Salamandridae</taxon>
        <taxon>Pleurodelinae</taxon>
        <taxon>Pleurodeles</taxon>
    </lineage>
</organism>
<dbReference type="Proteomes" id="UP001066276">
    <property type="component" value="Chromosome 4_2"/>
</dbReference>
<sequence length="114" mass="12279">MPMSDRRKQLLPVALVGIQRVLCATPHKGCLQTDYTKLISLERVHQKLIPIDMLLASDEAELDPLPGGGEGMPDKQTSLRLPPPVKRAGHAGMSGRHASALAVVGSQDGRCKHL</sequence>
<evidence type="ECO:0000313" key="2">
    <source>
        <dbReference type="EMBL" id="KAJ1166533.1"/>
    </source>
</evidence>